<dbReference type="InterPro" id="IPR000253">
    <property type="entry name" value="FHA_dom"/>
</dbReference>
<dbReference type="SUPFAM" id="SSF49879">
    <property type="entry name" value="SMAD/FHA domain"/>
    <property type="match status" value="1"/>
</dbReference>
<dbReference type="SMART" id="SM00044">
    <property type="entry name" value="CYCc"/>
    <property type="match status" value="1"/>
</dbReference>
<dbReference type="GO" id="GO:0035556">
    <property type="term" value="P:intracellular signal transduction"/>
    <property type="evidence" value="ECO:0007669"/>
    <property type="project" value="InterPro"/>
</dbReference>
<evidence type="ECO:0000313" key="3">
    <source>
        <dbReference type="EMBL" id="AUM11141.1"/>
    </source>
</evidence>
<dbReference type="EMBL" id="CP022684">
    <property type="protein sequence ID" value="AUM11141.1"/>
    <property type="molecule type" value="Genomic_DNA"/>
</dbReference>
<reference evidence="4" key="1">
    <citation type="submission" date="2017-08" db="EMBL/GenBank/DDBJ databases">
        <title>Direct submision.</title>
        <authorList>
            <person name="Kim S.-J."/>
            <person name="Rhee S.-K."/>
        </authorList>
    </citation>
    <scope>NUCLEOTIDE SEQUENCE [LARGE SCALE GENOMIC DNA]</scope>
    <source>
        <strain evidence="4">GI5</strain>
    </source>
</reference>
<protein>
    <recommendedName>
        <fullName evidence="5">Adenylate/guanylate cyclase domain-containing protein</fullName>
    </recommendedName>
</protein>
<dbReference type="SUPFAM" id="SSF55073">
    <property type="entry name" value="Nucleotide cyclase"/>
    <property type="match status" value="1"/>
</dbReference>
<name>A0A2K9LG50_9GAMM</name>
<evidence type="ECO:0000259" key="2">
    <source>
        <dbReference type="PROSITE" id="PS50125"/>
    </source>
</evidence>
<proteinExistence type="predicted"/>
<evidence type="ECO:0000313" key="4">
    <source>
        <dbReference type="Proteomes" id="UP000235116"/>
    </source>
</evidence>
<evidence type="ECO:0008006" key="5">
    <source>
        <dbReference type="Google" id="ProtNLM"/>
    </source>
</evidence>
<feature type="domain" description="Guanylate cyclase" evidence="2">
    <location>
        <begin position="16"/>
        <end position="129"/>
    </location>
</feature>
<dbReference type="AlphaFoldDB" id="A0A2K9LG50"/>
<dbReference type="Pfam" id="PF00211">
    <property type="entry name" value="Guanylate_cyc"/>
    <property type="match status" value="1"/>
</dbReference>
<dbReference type="CDD" id="cd07302">
    <property type="entry name" value="CHD"/>
    <property type="match status" value="1"/>
</dbReference>
<dbReference type="Gene3D" id="2.60.200.20">
    <property type="match status" value="1"/>
</dbReference>
<sequence>MLWANHLNQDLPDHIVIMFADVSGSTQLYENLGDTDAHDCISESLNRIVHHASQHNGHLVETIGDEAMIMFAKIEDAALAAIDMQQHFFQTPVAHDHFIKIRIGFHYGPIEYDEGHPFGDTVNVAARVAALCESGRIIATDTTVSGLATQQEFQLRPYQTARVKGKSKPIRVQEIVWDREDSTSMINATQMTQLTQLESQPLSLQIYYRGKVYELAAGQGAFIIGRETHCDLVIDSALASRTHARIEFRWGEAILTDHSTNGTYVEAQRGKREGDGTSIRLHRREAALHGTGKIAIGTTVQQAQEVNLLGYKIDQH</sequence>
<dbReference type="PROSITE" id="PS50125">
    <property type="entry name" value="GUANYLATE_CYCLASE_2"/>
    <property type="match status" value="1"/>
</dbReference>
<dbReference type="GO" id="GO:0004016">
    <property type="term" value="F:adenylate cyclase activity"/>
    <property type="evidence" value="ECO:0007669"/>
    <property type="project" value="UniProtKB-ARBA"/>
</dbReference>
<keyword evidence="4" id="KW-1185">Reference proteome</keyword>
<dbReference type="Pfam" id="PF00498">
    <property type="entry name" value="FHA"/>
    <property type="match status" value="1"/>
</dbReference>
<dbReference type="PANTHER" id="PTHR43081">
    <property type="entry name" value="ADENYLATE CYCLASE, TERMINAL-DIFFERENTIATION SPECIFIC-RELATED"/>
    <property type="match status" value="1"/>
</dbReference>
<dbReference type="InterPro" id="IPR001054">
    <property type="entry name" value="A/G_cyclase"/>
</dbReference>
<dbReference type="Gene3D" id="3.30.70.1230">
    <property type="entry name" value="Nucleotide cyclase"/>
    <property type="match status" value="1"/>
</dbReference>
<feature type="domain" description="FHA" evidence="1">
    <location>
        <begin position="222"/>
        <end position="270"/>
    </location>
</feature>
<dbReference type="PANTHER" id="PTHR43081:SF1">
    <property type="entry name" value="ADENYLATE CYCLASE, TERMINAL-DIFFERENTIATION SPECIFIC"/>
    <property type="match status" value="1"/>
</dbReference>
<evidence type="ECO:0000259" key="1">
    <source>
        <dbReference type="PROSITE" id="PS50006"/>
    </source>
</evidence>
<dbReference type="PROSITE" id="PS50006">
    <property type="entry name" value="FHA_DOMAIN"/>
    <property type="match status" value="1"/>
</dbReference>
<dbReference type="InterPro" id="IPR029787">
    <property type="entry name" value="Nucleotide_cyclase"/>
</dbReference>
<dbReference type="Proteomes" id="UP000235116">
    <property type="component" value="Chromosome"/>
</dbReference>
<gene>
    <name evidence="3" type="ORF">Kalk_01250</name>
</gene>
<organism evidence="3 4">
    <name type="scientific">Ketobacter alkanivorans</name>
    <dbReference type="NCBI Taxonomy" id="1917421"/>
    <lineage>
        <taxon>Bacteria</taxon>
        <taxon>Pseudomonadati</taxon>
        <taxon>Pseudomonadota</taxon>
        <taxon>Gammaproteobacteria</taxon>
        <taxon>Pseudomonadales</taxon>
        <taxon>Ketobacteraceae</taxon>
        <taxon>Ketobacter</taxon>
    </lineage>
</organism>
<dbReference type="InterPro" id="IPR050697">
    <property type="entry name" value="Adenylyl/Guanylyl_Cyclase_3/4"/>
</dbReference>
<dbReference type="InterPro" id="IPR008984">
    <property type="entry name" value="SMAD_FHA_dom_sf"/>
</dbReference>
<dbReference type="SMART" id="SM00240">
    <property type="entry name" value="FHA"/>
    <property type="match status" value="1"/>
</dbReference>
<dbReference type="GO" id="GO:0009190">
    <property type="term" value="P:cyclic nucleotide biosynthetic process"/>
    <property type="evidence" value="ECO:0007669"/>
    <property type="project" value="InterPro"/>
</dbReference>
<dbReference type="CDD" id="cd00060">
    <property type="entry name" value="FHA"/>
    <property type="match status" value="1"/>
</dbReference>
<accession>A0A2K9LG50</accession>
<dbReference type="KEGG" id="kak:Kalk_01250"/>